<dbReference type="RefSeq" id="WP_065728430.1">
    <property type="nucleotide sequence ID" value="NZ_CP016428.1"/>
</dbReference>
<sequence>MSDLTRLTVWDDPAIYGALSWYLAVAENQRPAKFRIAATVATKLDPATSSEGALWVELDRLTPIFLARWEAIRAGQRLPPAAEGPSLLELCRELAYRMLGHCNFCPWDCRVDRALGARFGACKLAAGSRVSSHFHHTGEELFYRGSEGSGTIFFTSCNMRCAFCQNGDISTDKDNGEETDPRTLAAMAWTLRREGCHNINWVGGEVVIHLHAIVDAIALLGRDYTPTQAELARARKTKADRFLWYDEVPDAALYDEAFNAPMLWNSNFFMTLESMRILRILTDVWLPDFKFGPGRCATTLAKTPWYWETVTRNIELLDEWGEDFSIRHLVMPNHIECCTYPVLEWIAERVPAAPVNVMAQFHPDNFCDPASAKYRDKYAEIARRPTHAELEDSWRRARELGLKFETATFERRNTFGISAMLKI</sequence>
<proteinExistence type="predicted"/>
<organism evidence="7 8">
    <name type="scientific">Bradyrhizobium icense</name>
    <dbReference type="NCBI Taxonomy" id="1274631"/>
    <lineage>
        <taxon>Bacteria</taxon>
        <taxon>Pseudomonadati</taxon>
        <taxon>Pseudomonadota</taxon>
        <taxon>Alphaproteobacteria</taxon>
        <taxon>Hyphomicrobiales</taxon>
        <taxon>Nitrobacteraceae</taxon>
        <taxon>Bradyrhizobium</taxon>
    </lineage>
</organism>
<dbReference type="Pfam" id="PF04055">
    <property type="entry name" value="Radical_SAM"/>
    <property type="match status" value="1"/>
</dbReference>
<dbReference type="PANTHER" id="PTHR43075:SF1">
    <property type="entry name" value="FORMATE LYASE ACTIVATING ENZYME, PUTATIVE (AFU_ORTHOLOGUE AFUA_2G15630)-RELATED"/>
    <property type="match status" value="1"/>
</dbReference>
<keyword evidence="2" id="KW-0949">S-adenosyl-L-methionine</keyword>
<evidence type="ECO:0000313" key="8">
    <source>
        <dbReference type="Proteomes" id="UP000092839"/>
    </source>
</evidence>
<dbReference type="InterPro" id="IPR058240">
    <property type="entry name" value="rSAM_sf"/>
</dbReference>
<accession>A0A1B1UEH0</accession>
<gene>
    <name evidence="7" type="ORF">LMTR13_14280</name>
</gene>
<protein>
    <submittedName>
        <fullName evidence="7">Pyruvate formate lyase activating enzyme</fullName>
    </submittedName>
</protein>
<dbReference type="EMBL" id="CP016428">
    <property type="protein sequence ID" value="ANW01162.1"/>
    <property type="molecule type" value="Genomic_DNA"/>
</dbReference>
<name>A0A1B1UEH0_9BRAD</name>
<dbReference type="STRING" id="1274631.LMTR13_14280"/>
<dbReference type="InterPro" id="IPR013785">
    <property type="entry name" value="Aldolase_TIM"/>
</dbReference>
<evidence type="ECO:0000256" key="2">
    <source>
        <dbReference type="ARBA" id="ARBA00022691"/>
    </source>
</evidence>
<dbReference type="KEGG" id="bic:LMTR13_14280"/>
<keyword evidence="8" id="KW-1185">Reference proteome</keyword>
<comment type="cofactor">
    <cofactor evidence="1">
        <name>[4Fe-4S] cluster</name>
        <dbReference type="ChEBI" id="CHEBI:49883"/>
    </cofactor>
</comment>
<dbReference type="AlphaFoldDB" id="A0A1B1UEH0"/>
<evidence type="ECO:0000256" key="5">
    <source>
        <dbReference type="ARBA" id="ARBA00023014"/>
    </source>
</evidence>
<evidence type="ECO:0000256" key="1">
    <source>
        <dbReference type="ARBA" id="ARBA00001966"/>
    </source>
</evidence>
<evidence type="ECO:0000256" key="4">
    <source>
        <dbReference type="ARBA" id="ARBA00023004"/>
    </source>
</evidence>
<keyword evidence="4" id="KW-0408">Iron</keyword>
<keyword evidence="5" id="KW-0411">Iron-sulfur</keyword>
<reference evidence="7 8" key="1">
    <citation type="submission" date="2016-07" db="EMBL/GenBank/DDBJ databases">
        <title>Complete genome sequence of Bradyrhizobium icense LMTR 13T, a potential inoculant strain isolated from lima bean (Phaseolus lunatus) in Peru.</title>
        <authorList>
            <person name="Ormeno-Orrillo E."/>
            <person name="Duran D."/>
            <person name="Rogel M.A."/>
            <person name="Rey L."/>
            <person name="Imperial J."/>
            <person name="Ruiz-Argueso T."/>
            <person name="Martinez-Romero E."/>
        </authorList>
    </citation>
    <scope>NUCLEOTIDE SEQUENCE [LARGE SCALE GENOMIC DNA]</scope>
    <source>
        <strain evidence="7 8">LMTR 13</strain>
    </source>
</reference>
<evidence type="ECO:0000256" key="3">
    <source>
        <dbReference type="ARBA" id="ARBA00022723"/>
    </source>
</evidence>
<dbReference type="InterPro" id="IPR007197">
    <property type="entry name" value="rSAM"/>
</dbReference>
<dbReference type="GO" id="GO:0051536">
    <property type="term" value="F:iron-sulfur cluster binding"/>
    <property type="evidence" value="ECO:0007669"/>
    <property type="project" value="UniProtKB-KW"/>
</dbReference>
<dbReference type="GO" id="GO:0016829">
    <property type="term" value="F:lyase activity"/>
    <property type="evidence" value="ECO:0007669"/>
    <property type="project" value="UniProtKB-KW"/>
</dbReference>
<dbReference type="SUPFAM" id="SSF102114">
    <property type="entry name" value="Radical SAM enzymes"/>
    <property type="match status" value="1"/>
</dbReference>
<keyword evidence="7" id="KW-0670">Pyruvate</keyword>
<dbReference type="SFLD" id="SFLDG01099">
    <property type="entry name" value="Uncharacterised_Radical_SAM_Su"/>
    <property type="match status" value="1"/>
</dbReference>
<evidence type="ECO:0000313" key="7">
    <source>
        <dbReference type="EMBL" id="ANW01162.1"/>
    </source>
</evidence>
<dbReference type="PANTHER" id="PTHR43075">
    <property type="entry name" value="FORMATE LYASE ACTIVATING ENZYME, PUTATIVE (AFU_ORTHOLOGUE AFUA_2G15630)-RELATED"/>
    <property type="match status" value="1"/>
</dbReference>
<dbReference type="Proteomes" id="UP000092839">
    <property type="component" value="Chromosome"/>
</dbReference>
<keyword evidence="7" id="KW-0456">Lyase</keyword>
<dbReference type="Gene3D" id="3.20.20.70">
    <property type="entry name" value="Aldolase class I"/>
    <property type="match status" value="1"/>
</dbReference>
<dbReference type="OrthoDB" id="9782387at2"/>
<feature type="domain" description="Radical SAM core" evidence="6">
    <location>
        <begin position="152"/>
        <end position="223"/>
    </location>
</feature>
<dbReference type="InterPro" id="IPR040085">
    <property type="entry name" value="MJ0674-like"/>
</dbReference>
<evidence type="ECO:0000259" key="6">
    <source>
        <dbReference type="Pfam" id="PF04055"/>
    </source>
</evidence>
<dbReference type="GO" id="GO:0046872">
    <property type="term" value="F:metal ion binding"/>
    <property type="evidence" value="ECO:0007669"/>
    <property type="project" value="UniProtKB-KW"/>
</dbReference>
<keyword evidence="3" id="KW-0479">Metal-binding</keyword>
<dbReference type="SFLD" id="SFLDS00029">
    <property type="entry name" value="Radical_SAM"/>
    <property type="match status" value="1"/>
</dbReference>